<dbReference type="Proteomes" id="UP001497680">
    <property type="component" value="Unassembled WGS sequence"/>
</dbReference>
<name>A0ACC0CNH4_9PEZI</name>
<keyword evidence="2" id="KW-1185">Reference proteome</keyword>
<proteinExistence type="predicted"/>
<dbReference type="EMBL" id="MU394381">
    <property type="protein sequence ID" value="KAI6082003.1"/>
    <property type="molecule type" value="Genomic_DNA"/>
</dbReference>
<protein>
    <submittedName>
        <fullName evidence="1">Uncharacterized protein</fullName>
    </submittedName>
</protein>
<reference evidence="1 2" key="1">
    <citation type="journal article" date="2022" name="New Phytol.">
        <title>Ecological generalism drives hyperdiversity of secondary metabolite gene clusters in xylarialean endophytes.</title>
        <authorList>
            <person name="Franco M.E.E."/>
            <person name="Wisecaver J.H."/>
            <person name="Arnold A.E."/>
            <person name="Ju Y.M."/>
            <person name="Slot J.C."/>
            <person name="Ahrendt S."/>
            <person name="Moore L.P."/>
            <person name="Eastman K.E."/>
            <person name="Scott K."/>
            <person name="Konkel Z."/>
            <person name="Mondo S.J."/>
            <person name="Kuo A."/>
            <person name="Hayes R.D."/>
            <person name="Haridas S."/>
            <person name="Andreopoulos B."/>
            <person name="Riley R."/>
            <person name="LaButti K."/>
            <person name="Pangilinan J."/>
            <person name="Lipzen A."/>
            <person name="Amirebrahimi M."/>
            <person name="Yan J."/>
            <person name="Adam C."/>
            <person name="Keymanesh K."/>
            <person name="Ng V."/>
            <person name="Louie K."/>
            <person name="Northen T."/>
            <person name="Drula E."/>
            <person name="Henrissat B."/>
            <person name="Hsieh H.M."/>
            <person name="Youens-Clark K."/>
            <person name="Lutzoni F."/>
            <person name="Miadlikowska J."/>
            <person name="Eastwood D.C."/>
            <person name="Hamelin R.C."/>
            <person name="Grigoriev I.V."/>
            <person name="U'Ren J.M."/>
        </authorList>
    </citation>
    <scope>NUCLEOTIDE SEQUENCE [LARGE SCALE GENOMIC DNA]</scope>
    <source>
        <strain evidence="1 2">ER1909</strain>
    </source>
</reference>
<organism evidence="1 2">
    <name type="scientific">Hypoxylon rubiginosum</name>
    <dbReference type="NCBI Taxonomy" id="110542"/>
    <lineage>
        <taxon>Eukaryota</taxon>
        <taxon>Fungi</taxon>
        <taxon>Dikarya</taxon>
        <taxon>Ascomycota</taxon>
        <taxon>Pezizomycotina</taxon>
        <taxon>Sordariomycetes</taxon>
        <taxon>Xylariomycetidae</taxon>
        <taxon>Xylariales</taxon>
        <taxon>Hypoxylaceae</taxon>
        <taxon>Hypoxylon</taxon>
    </lineage>
</organism>
<sequence>MDNNGGFGIFSLSATSDAPVNGPGVDNQGRALRQRRYHVKSRLGCINCKSRKIKCDEKRPTCRKCSTRGLKCGYDQSVDEGQLTPYRDNHQQGESPGHSVSQKIQTHLHVRMPGESSRVRELGPPALDLESLQLMYHFEHFTSGTLLFGQPLWREQILPLALQHDYLMHAILTISASHLHYLQPQVPKHTRAASVHLDRALSGFRLDLAATNLSQHHFDVIIACGFILLHYAWSSPFFNVPNDTSPSIESDGLLWFAAGLKNVIVSAYEKEPRQGIFHEILKADHVRRFYAWSEEEDCSYNFEENFLRQSPSDGSNVPEDDCLQGCGNTNAKERLVPIFRAVDAVTRGQDISHIMPSILAYSLMWPSKAMRTFQDEVRDREPGAMLTMLSFYASSLVILSEGAWWAHYRSKFMCEAILTLLAKEGTGQWEHNVSKITEYFGFCKNHDGSWNIGNKLQRWPSE</sequence>
<evidence type="ECO:0000313" key="2">
    <source>
        <dbReference type="Proteomes" id="UP001497680"/>
    </source>
</evidence>
<accession>A0ACC0CNH4</accession>
<gene>
    <name evidence="1" type="ORF">F4821DRAFT_15258</name>
</gene>
<comment type="caution">
    <text evidence="1">The sequence shown here is derived from an EMBL/GenBank/DDBJ whole genome shotgun (WGS) entry which is preliminary data.</text>
</comment>
<evidence type="ECO:0000313" key="1">
    <source>
        <dbReference type="EMBL" id="KAI6082003.1"/>
    </source>
</evidence>